<evidence type="ECO:0000313" key="2">
    <source>
        <dbReference type="Proteomes" id="UP000008311"/>
    </source>
</evidence>
<keyword evidence="2" id="KW-1185">Reference proteome</keyword>
<gene>
    <name evidence="1" type="ORF">RCOM_1612010</name>
</gene>
<proteinExistence type="predicted"/>
<accession>B9RDC6</accession>
<reference evidence="2" key="1">
    <citation type="journal article" date="2010" name="Nat. Biotechnol.">
        <title>Draft genome sequence of the oilseed species Ricinus communis.</title>
        <authorList>
            <person name="Chan A.P."/>
            <person name="Crabtree J."/>
            <person name="Zhao Q."/>
            <person name="Lorenzi H."/>
            <person name="Orvis J."/>
            <person name="Puiu D."/>
            <person name="Melake-Berhan A."/>
            <person name="Jones K.M."/>
            <person name="Redman J."/>
            <person name="Chen G."/>
            <person name="Cahoon E.B."/>
            <person name="Gedil M."/>
            <person name="Stanke M."/>
            <person name="Haas B.J."/>
            <person name="Wortman J.R."/>
            <person name="Fraser-Liggett C.M."/>
            <person name="Ravel J."/>
            <person name="Rabinowicz P.D."/>
        </authorList>
    </citation>
    <scope>NUCLEOTIDE SEQUENCE [LARGE SCALE GENOMIC DNA]</scope>
    <source>
        <strain evidence="2">cv. Hale</strain>
    </source>
</reference>
<dbReference type="InParanoid" id="B9RDC6"/>
<protein>
    <submittedName>
        <fullName evidence="1">Uncharacterized protein</fullName>
    </submittedName>
</protein>
<name>B9RDC6_RICCO</name>
<dbReference type="Proteomes" id="UP000008311">
    <property type="component" value="Unassembled WGS sequence"/>
</dbReference>
<evidence type="ECO:0000313" key="1">
    <source>
        <dbReference type="EMBL" id="EEF50384.1"/>
    </source>
</evidence>
<organism evidence="1 2">
    <name type="scientific">Ricinus communis</name>
    <name type="common">Castor bean</name>
    <dbReference type="NCBI Taxonomy" id="3988"/>
    <lineage>
        <taxon>Eukaryota</taxon>
        <taxon>Viridiplantae</taxon>
        <taxon>Streptophyta</taxon>
        <taxon>Embryophyta</taxon>
        <taxon>Tracheophyta</taxon>
        <taxon>Spermatophyta</taxon>
        <taxon>Magnoliopsida</taxon>
        <taxon>eudicotyledons</taxon>
        <taxon>Gunneridae</taxon>
        <taxon>Pentapetalae</taxon>
        <taxon>rosids</taxon>
        <taxon>fabids</taxon>
        <taxon>Malpighiales</taxon>
        <taxon>Euphorbiaceae</taxon>
        <taxon>Acalyphoideae</taxon>
        <taxon>Acalypheae</taxon>
        <taxon>Ricinus</taxon>
    </lineage>
</organism>
<sequence>MKLHLIHNAMKPVFRSYNRQASLCSKTQMLDNGYGLVGRLDLGGGQSSICSTGPISSDQSRYLERAVLEIYVFSPFERLKELRFCA</sequence>
<dbReference type="AlphaFoldDB" id="B9RDC6"/>
<dbReference type="EMBL" id="EQ973775">
    <property type="protein sequence ID" value="EEF50384.1"/>
    <property type="molecule type" value="Genomic_DNA"/>
</dbReference>